<gene>
    <name evidence="1" type="ORF">AVEN_143322_1</name>
</gene>
<name>A0A4Y2AFK1_ARAVE</name>
<evidence type="ECO:0000313" key="1">
    <source>
        <dbReference type="EMBL" id="GBL78005.1"/>
    </source>
</evidence>
<reference evidence="1 2" key="1">
    <citation type="journal article" date="2019" name="Sci. Rep.">
        <title>Orb-weaving spider Araneus ventricosus genome elucidates the spidroin gene catalogue.</title>
        <authorList>
            <person name="Kono N."/>
            <person name="Nakamura H."/>
            <person name="Ohtoshi R."/>
            <person name="Moran D.A.P."/>
            <person name="Shinohara A."/>
            <person name="Yoshida Y."/>
            <person name="Fujiwara M."/>
            <person name="Mori M."/>
            <person name="Tomita M."/>
            <person name="Arakawa K."/>
        </authorList>
    </citation>
    <scope>NUCLEOTIDE SEQUENCE [LARGE SCALE GENOMIC DNA]</scope>
</reference>
<proteinExistence type="predicted"/>
<evidence type="ECO:0000313" key="2">
    <source>
        <dbReference type="Proteomes" id="UP000499080"/>
    </source>
</evidence>
<dbReference type="Proteomes" id="UP000499080">
    <property type="component" value="Unassembled WGS sequence"/>
</dbReference>
<dbReference type="EMBL" id="BGPR01000014">
    <property type="protein sequence ID" value="GBL78005.1"/>
    <property type="molecule type" value="Genomic_DNA"/>
</dbReference>
<organism evidence="1 2">
    <name type="scientific">Araneus ventricosus</name>
    <name type="common">Orbweaver spider</name>
    <name type="synonym">Epeira ventricosa</name>
    <dbReference type="NCBI Taxonomy" id="182803"/>
    <lineage>
        <taxon>Eukaryota</taxon>
        <taxon>Metazoa</taxon>
        <taxon>Ecdysozoa</taxon>
        <taxon>Arthropoda</taxon>
        <taxon>Chelicerata</taxon>
        <taxon>Arachnida</taxon>
        <taxon>Araneae</taxon>
        <taxon>Araneomorphae</taxon>
        <taxon>Entelegynae</taxon>
        <taxon>Araneoidea</taxon>
        <taxon>Araneidae</taxon>
        <taxon>Araneus</taxon>
    </lineage>
</organism>
<dbReference type="AlphaFoldDB" id="A0A4Y2AFK1"/>
<accession>A0A4Y2AFK1</accession>
<sequence length="95" mass="10815">MIWYKTYSGRGGLVVRSRLRGGRIPGSKPDSTENTSCIGPVARKIIYRGPNVLPLVWPGSLERWSHLRCRPRHLTEVYSSEVRHKIPIVCFKAGR</sequence>
<keyword evidence="2" id="KW-1185">Reference proteome</keyword>
<protein>
    <submittedName>
        <fullName evidence="1">Uncharacterized protein</fullName>
    </submittedName>
</protein>
<comment type="caution">
    <text evidence="1">The sequence shown here is derived from an EMBL/GenBank/DDBJ whole genome shotgun (WGS) entry which is preliminary data.</text>
</comment>